<protein>
    <submittedName>
        <fullName evidence="2">Uncharacterized protein</fullName>
    </submittedName>
</protein>
<evidence type="ECO:0000313" key="3">
    <source>
        <dbReference type="Proteomes" id="UP001150062"/>
    </source>
</evidence>
<proteinExistence type="predicted"/>
<name>A0ABQ8XZA9_9EUKA</name>
<dbReference type="Proteomes" id="UP001150062">
    <property type="component" value="Unassembled WGS sequence"/>
</dbReference>
<feature type="transmembrane region" description="Helical" evidence="1">
    <location>
        <begin position="34"/>
        <end position="65"/>
    </location>
</feature>
<organism evidence="2 3">
    <name type="scientific">Anaeramoeba flamelloides</name>
    <dbReference type="NCBI Taxonomy" id="1746091"/>
    <lineage>
        <taxon>Eukaryota</taxon>
        <taxon>Metamonada</taxon>
        <taxon>Anaeramoebidae</taxon>
        <taxon>Anaeramoeba</taxon>
    </lineage>
</organism>
<keyword evidence="1" id="KW-0472">Membrane</keyword>
<comment type="caution">
    <text evidence="2">The sequence shown here is derived from an EMBL/GenBank/DDBJ whole genome shotgun (WGS) entry which is preliminary data.</text>
</comment>
<feature type="transmembrane region" description="Helical" evidence="1">
    <location>
        <begin position="85"/>
        <end position="107"/>
    </location>
</feature>
<gene>
    <name evidence="2" type="ORF">M0813_26522</name>
</gene>
<keyword evidence="1" id="KW-0812">Transmembrane</keyword>
<reference evidence="2" key="1">
    <citation type="submission" date="2022-08" db="EMBL/GenBank/DDBJ databases">
        <title>Novel sulfate-reducing endosymbionts in the free-living metamonad Anaeramoeba.</title>
        <authorList>
            <person name="Jerlstrom-Hultqvist J."/>
            <person name="Cepicka I."/>
            <person name="Gallot-Lavallee L."/>
            <person name="Salas-Leiva D."/>
            <person name="Curtis B.A."/>
            <person name="Zahonova K."/>
            <person name="Pipaliya S."/>
            <person name="Dacks J."/>
            <person name="Roger A.J."/>
        </authorList>
    </citation>
    <scope>NUCLEOTIDE SEQUENCE</scope>
    <source>
        <strain evidence="2">Schooner1</strain>
    </source>
</reference>
<dbReference type="EMBL" id="JAOAOG010000236">
    <property type="protein sequence ID" value="KAJ6237942.1"/>
    <property type="molecule type" value="Genomic_DNA"/>
</dbReference>
<keyword evidence="3" id="KW-1185">Reference proteome</keyword>
<keyword evidence="1" id="KW-1133">Transmembrane helix</keyword>
<sequence length="146" mass="17259">MSTSKIIKAIKEIDTQELLTFLSQQCFSVQLHTLLFFLNCFGMLLCHWFDTSLILIMSLVAMFYFRFDGEDSPEFERMVRLHPNIKLVTVSLWAISFIFFHSTPLFWKSLTQIVSHSINMYEIGWKIWWILQGEIKALLKLNKKSD</sequence>
<evidence type="ECO:0000256" key="1">
    <source>
        <dbReference type="SAM" id="Phobius"/>
    </source>
</evidence>
<evidence type="ECO:0000313" key="2">
    <source>
        <dbReference type="EMBL" id="KAJ6237942.1"/>
    </source>
</evidence>
<accession>A0ABQ8XZA9</accession>